<dbReference type="EMBL" id="JQ067089">
    <property type="protein sequence ID" value="ALH23647.1"/>
    <property type="molecule type" value="Genomic_DNA"/>
</dbReference>
<sequence length="256" mass="27762">MKIADIIRRGIATGASTEEILAAVRSIHPTAKTNAACVAYYRSKEKTAEKKVNPYKEGTMSHAIHKALNAEPAAAAPVYTVKGIKTFIGMEGHGYNASLYRDGKLVAFVIDDASGGPLQVEWKDAKDGLVEVQTKAYDGKPWTVKMTREEKRLHDLATSLPPSVCEWTDPATGKAAELDMTSDLFIEGLVNDALLLKDVAKMTKGKVAFVRDGKLYTVKCEPTPANVEKVKAKNPSTLVLNGMEDSELLATVRALQ</sequence>
<dbReference type="KEGG" id="vg:26637097"/>
<keyword evidence="2" id="KW-1185">Reference proteome</keyword>
<name>A0A0S0MVB1_9CAUD</name>
<proteinExistence type="predicted"/>
<protein>
    <submittedName>
        <fullName evidence="1">Uncharacterized protein</fullName>
    </submittedName>
</protein>
<organism evidence="1 2">
    <name type="scientific">Pseudomonas phage PaMx28</name>
    <dbReference type="NCBI Taxonomy" id="1175659"/>
    <lineage>
        <taxon>Viruses</taxon>
        <taxon>Duplodnaviria</taxon>
        <taxon>Heunggongvirae</taxon>
        <taxon>Uroviricota</taxon>
        <taxon>Caudoviricetes</taxon>
        <taxon>Mesyanzhinovviridae</taxon>
        <taxon>Bradleyvirinae</taxon>
        <taxon>Pamexvirus</taxon>
        <taxon>Pamexvirus PaMx28</taxon>
    </lineage>
</organism>
<gene>
    <name evidence="1" type="ORF">PaMx28_47</name>
</gene>
<dbReference type="OrthoDB" id="31350at10239"/>
<dbReference type="Proteomes" id="UP000203193">
    <property type="component" value="Segment"/>
</dbReference>
<reference evidence="1 2" key="1">
    <citation type="journal article" date="2012" name="Appl. Environ. Microbiol.">
        <title>High Diversity and Novel Species of Pseudomonas aeruginosa Bacteriophages.</title>
        <authorList>
            <person name="Sepulveda-Robles O."/>
            <person name="Kameyama L."/>
            <person name="Guarneros G."/>
        </authorList>
    </citation>
    <scope>NUCLEOTIDE SEQUENCE [LARGE SCALE GENOMIC DNA]</scope>
</reference>
<accession>A0A0S0MVB1</accession>
<dbReference type="GeneID" id="26637097"/>
<evidence type="ECO:0000313" key="1">
    <source>
        <dbReference type="EMBL" id="ALH23647.1"/>
    </source>
</evidence>
<evidence type="ECO:0000313" key="2">
    <source>
        <dbReference type="Proteomes" id="UP000203193"/>
    </source>
</evidence>
<dbReference type="RefSeq" id="YP_009210659.1">
    <property type="nucleotide sequence ID" value="NC_028931.1"/>
</dbReference>